<dbReference type="Gene3D" id="2.160.20.10">
    <property type="entry name" value="Single-stranded right-handed beta-helix, Pectin lyase-like"/>
    <property type="match status" value="1"/>
</dbReference>
<keyword evidence="2" id="KW-0732">Signal</keyword>
<feature type="compositionally biased region" description="Acidic residues" evidence="1">
    <location>
        <begin position="5849"/>
        <end position="5864"/>
    </location>
</feature>
<reference evidence="5" key="1">
    <citation type="journal article" date="2019" name="Int. J. Syst. Evol. Microbiol.">
        <title>The Global Catalogue of Microorganisms (GCM) 10K type strain sequencing project: providing services to taxonomists for standard genome sequencing and annotation.</title>
        <authorList>
            <consortium name="The Broad Institute Genomics Platform"/>
            <consortium name="The Broad Institute Genome Sequencing Center for Infectious Disease"/>
            <person name="Wu L."/>
            <person name="Ma J."/>
        </authorList>
    </citation>
    <scope>NUCLEOTIDE SEQUENCE [LARGE SCALE GENOMIC DNA]</scope>
    <source>
        <strain evidence="5">CGMCC 1.12922</strain>
    </source>
</reference>
<dbReference type="NCBIfam" id="NF012204">
    <property type="entry name" value="adhes_FxxPxG"/>
    <property type="match status" value="1"/>
</dbReference>
<dbReference type="RefSeq" id="WP_188525728.1">
    <property type="nucleotide sequence ID" value="NZ_BMGI01000001.1"/>
</dbReference>
<dbReference type="SUPFAM" id="SSF51126">
    <property type="entry name" value="Pectin lyase-like"/>
    <property type="match status" value="1"/>
</dbReference>
<dbReference type="NCBIfam" id="TIGR01901">
    <property type="entry name" value="adhes_NPXG"/>
    <property type="match status" value="1"/>
</dbReference>
<organism evidence="4 5">
    <name type="scientific">Sinisalibacter lacisalsi</name>
    <dbReference type="NCBI Taxonomy" id="1526570"/>
    <lineage>
        <taxon>Bacteria</taxon>
        <taxon>Pseudomonadati</taxon>
        <taxon>Pseudomonadota</taxon>
        <taxon>Alphaproteobacteria</taxon>
        <taxon>Rhodobacterales</taxon>
        <taxon>Roseobacteraceae</taxon>
        <taxon>Sinisalibacter</taxon>
    </lineage>
</organism>
<dbReference type="InterPro" id="IPR011050">
    <property type="entry name" value="Pectin_lyase_fold/virulence"/>
</dbReference>
<proteinExistence type="predicted"/>
<evidence type="ECO:0000313" key="4">
    <source>
        <dbReference type="EMBL" id="GGD20851.1"/>
    </source>
</evidence>
<dbReference type="InterPro" id="IPR008638">
    <property type="entry name" value="FhaB/CdiA-like_TPS"/>
</dbReference>
<evidence type="ECO:0000259" key="3">
    <source>
        <dbReference type="SMART" id="SM00912"/>
    </source>
</evidence>
<feature type="domain" description="Filamentous haemagglutinin FhaB/tRNA nuclease CdiA-like TPS" evidence="3">
    <location>
        <begin position="39"/>
        <end position="153"/>
    </location>
</feature>
<keyword evidence="5" id="KW-1185">Reference proteome</keyword>
<gene>
    <name evidence="4" type="ORF">GCM10011358_01780</name>
</gene>
<accession>A0ABQ1QBA5</accession>
<evidence type="ECO:0000313" key="5">
    <source>
        <dbReference type="Proteomes" id="UP000617355"/>
    </source>
</evidence>
<evidence type="ECO:0000256" key="2">
    <source>
        <dbReference type="SAM" id="SignalP"/>
    </source>
</evidence>
<dbReference type="Proteomes" id="UP000617355">
    <property type="component" value="Unassembled WGS sequence"/>
</dbReference>
<evidence type="ECO:0000256" key="1">
    <source>
        <dbReference type="SAM" id="MobiDB-lite"/>
    </source>
</evidence>
<dbReference type="InterPro" id="IPR012334">
    <property type="entry name" value="Pectin_lyas_fold"/>
</dbReference>
<name>A0ABQ1QBA5_9RHOB</name>
<dbReference type="EMBL" id="BMGI01000001">
    <property type="protein sequence ID" value="GGD20851.1"/>
    <property type="molecule type" value="Genomic_DNA"/>
</dbReference>
<sequence>MRLPPVSPPGRIRPDFRLTVSALALCTFLPAAAFGQGIVADGRTATAVSASGAQTDITTGTVSRNHGVNTFSRFNVGAGQTVNIHVPQGSAGTINIVNGPRSEIHGVMRSVKAGQSGGALYFANPNGVVVGPTGQISAGSVSVSTPTQAFADGFIGPDGRPSISHVDQVLQGAAPQSEGGIDVQGEVSGRERVRLTTGGEAIVSGRISAGERGAVMGSAVNTGRVEIRADRGITIRDGARIEGMRGDNGGTLDIRSDGEILIESGASLLVDAIGAGHAGSAIVFGGDAAVLERGAVMSASALGDGDGGFVELSAKDTVILAGQLRAASASGTPGTIFIDPLNYTQANDLAPNDGSNIIILADNRITVAPGVTLSSRVVNPGADGVVSAAEALNGASTANSGNIFIAAPHIEVGAGANLVSHATGTFTGGDIVLQARYDDTVPGTPVQLSNPLEGAVSVTLNGAFLRGRDVTLDLVVSKQNVIATQSAVSDYAASLTDGTFLAFVDDLFATRLAQADATLAAITSRQDLASASVYVGGLSHVSLTGSTIRAGRDVSITANASTLMQVAPEVGALSLAGGASITEARIVIDNTPIRAGRDVTIASTTNETVDLNAFAGNVSTGVGDGSNAAAAVSARWTKTEVVIDADAVAGAPGLAIDAGGAVVVSANAVKDLSLEALVAADPLGRGQALTASWDKTDVRAALGGRVQTSGGDLDLRSDTRVTRAITRAVVGATADPVQIPALGSIADDGLSRWLAAANGAMSSAIADVTGYVASTGTGAFSVLRHDMEAAALFGGNDGAVSYVDPVTEATATLGAAGFDPGLDATVAGTAQLLVQGRTRLEQIAGQTAVRLGEEADAGSAVIAVLSSDVWNVGSHAEIGAGSFVGDSTQTVLNALTRLPSFDETALRATQTEIQDAFDSELIPDILPVAYMLPEQDALFDEDTATYITDVQVATPSGASVAISAGKRLFDLTTRAAIADGARLTGSSKDSLTVTARAEGGLFLRRALLPEWRATAGETRGVGGTAQQLRVDAVTEALVGVLDEDEIADDATEFANVTLSATDALAVVGAAQSYGAAQIFAINGAGVYSGYAGTAHARLDARNLIEADTVTITALDNTIVAAEAAAGQVSGDSGVGLAWAVVDAERNALAEIARADGARPGLDDTLALGRMSVLTLKAQVDGVSIASAAAGAKTAEEDGVGSTSGLPDFASWAGEDTVDLGGNGVADGGTVSIQAAADFASLKDTSTARAHSDSTRGNTMAEGRVTAEDTSVALSGAGAATSGAGLVGLGGAIARLDSDRTVAALIENGGWQPSNPSTASLFMVRAEDTSAQRVLGLGRAGDAPASIGQVYGSLAWLNSQTDVTARLDHAFGSLETINVNALRDRGSIAAAGALDPTGGGEDDEDGSGGGALGVGISVAVSEIDEQVTADLVLPPVSVARRIGVTADNTSRNWTLATSKGTSNGFTVAGSGIVGNLTQTTRANVAGRLFPMFAHLPGVANRFAYERSFLYLDDFASDPEFEVRAQNASTNRLWSGSDADTDGVSFGGAVIVARDTRETEALLDTFDASAYGDPDSGTDDYSDETPPEFSVLARHGGTLDVGQRAGAGESGSVAGEVSVTSVTTDWDTTTTLDNASLLNGASIDLRAVEEARLNNLQRAMVEASKGAGTIGVAVTTYDSVVDVTLEASRVATSMTDPFDPDPFNPFDPDEPRPATIEALSASTIRSKAVRSGAADGLSGAVAFNETRSLGRTSVSLLTGEYRYHSWSQVDGSSVHGGTATVSATDRTWREVVASAAGTSDATGIAGAIVHDVYERDTIATVNGDAASFAFSEIVAAEGIAELGAYSDTRATDIAIGRANGGATIGASVAGVLVKDDRDVVAQGLVSLYNGDLEFSSGGLRVEARRDDVNLLLQATELVVGSGGAVGIGAFLTGGRTSALVDVQSFGYFGAPLEIFAEDATATVNLALGGGQADRLGGTGAISYLLMGKPSSAAAALDESERGEAERSAAEDGRSLLGATIEDERGPNSGLFETSDVVISAALVVGSEAEFTLADAVQVTALDNRRGHAISGQMQAGVIGPALEFADKYFDITSVNASGFEIVIHLSGRDGGTEEETSDTIDTATDTESPEELGEAAEIAEAAGTPGGTGTSLGAAFSYLRLGGTVEAILDVAPLASDPDDPWFQPYHDFSGDIALTARSNARTVAIAAGATVSAGNAFAGAGAVARQFQYVHSALRGGGVVAPLNENALKVNAETLGDSWAIATQAIVGTGGAAGGATVAVNDLDAVTRAEIRDTDVTAGEYGGDGIDVAARNQSLALSAALSGGAASSTAAGLSVSYTGNKGITEAAISGARINRSFAGAPVSVTADTDLTLTSLLAQANIGMSNGIGAALSISKMAGVTSATVTDTILGPTSWQARLDLGNDLTVRATSEGNLNAAAVGAAGGGNLGISGSLAISDRSDTVLAAIDDSDVAAAGDVTVEASATGVFGAAGGGDRGILSSLLAANSNFTGAGSGAIGASVSITKAASDVTARIGSASIVDATGEVRVAASANNNARGLTLTAAGGGSFAVGIQVPLFFMESSVRALIEGDATGEADVLADGDVSVTADSDAELRSFIVTAAAGGSAGAGVDVEYLRLGNVTEARVVDAQIESAGTVQLDADSTSLLSTNSFALGGAGAVGLAGIVQVALAETDTRATLGASDVVAGGALSLTADAVSDIDQVAGALGAGGTVGIGGNVIVLNGRDTVRAEVLDASAAGAPDATTLDIAGAVDIAASATTSVDSDIYGIGGGTVGIAATIFVSRFEQTVAARLGNHATVIEGSDSLAVNAFQHFDQSATIGAAAGGFVGVGAGIGANSMANSVLAEIGRGASVMVSGDVIVRAKGIRDYAGVAFGAAGGALAFSGSVLSVSYGKPGETENSGEHMAGVAASMEDDDPYVEGTSSNGDMANGDVAVAAYFASARDGRGRLDLARLTSDADAGEDAITALIAADAEVEAGDDIILRAIEGGQVSLTSGAAAGGAIAATGGVLSMRRGSTLTAEVGAGALLDAGDDLAIEALVDVDSDGSRAAPVAFTGSGGLITVAGAVSRVVAERDMAVLIGEGARLVAADTATLLVEEKTKTRANAVGGQVGAIAVGGTVSFARHETDATIAFATSGARPRIDARAAVIENRRDGEVTATATAAQAAGLGISGVDTTAEDDANAIVELGRARIIAGDSIDVRVFNQADVKAVSTGVSVGTLVAQGSFATARRSARSVIGSAASVRLETGALEILAVDALSEGARSTVEARTISIAGSGIGSLGGGFSDATNSSFVSVDLILRELDVSGDARVGALSRTGFVGSSIGVTAGLAAVGANRSVLTDASETTVAIALDQDNDGDLEVGGRLRVEAVTDQDSENDVISGQGGLVGIAASEVRTDLGSNTTVALTSADQSLLRVGTLDIEARHDLALTATGDSYYARVAGAGGTAITTNVTTDADITFDGLHLEAEEIVVDAVANLDKASRRFDGQIGNVGVFSGSALFSNTTFNPDLDIVVRNSTLTQSVPGTDDSRGALFSLRGSYEGKDALKIDSGGAVTGAAADSRITVDGSGLILFDAATVRSDGDLNASVVTDADLGTDVFVNTFGLAGVPTGTSKATLDKRQYVTLANGAEVESMEGDVILAAKGGLIDVESEIRVFNGTALPITIQPVAESRLELLNSIDVGHGAAVLGAQDVRLNARLGTVDLYSYGTSSDYYREGAEAVVNFFGDIVGAEDVSLTAEVGRTIDNSRNLVTVDGSAEAGARHVQRLVVNGDGSVFIADEGVDYEIIPGHDPAEALRAYIAVLEEEAEEFAGDPAFVAQREAAIARLEQLLDDLGGETIDLVRVNDVFAAGGNVLVDADVLGGDGSITAHGDALIDVINESAAYLEIGDLVIPFRNGGELLLRGSLVDSNAQIEALNTAETTAKPIYNANPPPTASLDLSLSGPGGAEPTINVENRYIGAQSTLTGDLIVSGLVENLNGTARLLTAEGNLYVLGEVNARTVDIRSGGDFFLVAAIDDYLTNVDDPYGVYAAFFDDVAAGGVPCGYTSTPCSPAYSVQTGGGRILGVGGVYIYANALNVNGTIQSGITDWDLNISEGFGELFDTMSLVDEVATVYAPAGLAGYGSSWGNEIDPATGQPYVTGNGILRYDRVNRRFIVDPMITKGGTVELVGDIISTGGGEILAAHGHGRVNVVSDADVPIHFTTLSTGYGEGVNGLIRIVDTALPGVNGGFVTTEFSQAPDGTITRTVSNQVGGLTVSLPGLIDPQYTIAGDWAVETRIGEVRVEERITRETRVTDPQGNQTISTTVTTNILSQTDVTGSTPVLWDERALKLAFDDPLLGGLPPTASATPTYEYLTPGAMRLLSVTEDDFQETTSTGWVGDGVTDVRETTVVQKINDYALHTIPANLPIDIGFHGYDVGELKVTARGDVILEGGVYNRAGLTEIVSTEGSILTDRPTAILDTDRLILNAGGEIGQLAEIADRFSPRSRQDQPSGTGGITPLMPTNLKPLKVDVADGFGFTALAQERILVEELSGDINVIAVDSAARKQVELTAPGSILRHSNAPEGIPIINAGDLSLTARGGSLGKAATLEPLWITADRLNATAADEIALYQSGADLQVDRVASAAGDVTIVVSGGSIRDANSEALVDRRAEQGLLEALWDELGLRGNPYADGTENTRDTDALEAYENARTAEYRDYWRYRIEDVAKVIAGDAEPLPYDPAFVVEFDEARRDELAAFGLDDAAIAAAEKAETEAFHAAHAIWGAVKFDPTFTYEASQPERDEILGTAFLSDERLGLGLRRSLILPVSDTVTEIETANVSGVNITLMADLDVGESTDPVTFLNADGFTEAARLALWTAERADISIVPDVSFTVAGNEDLDVEASGRLRVLAGRDAFVGSESPVALQTLFAGDDARLKTSQGITGAYAGGTIVNATGRNIVLEGGEGGIGAPLAPILVAQAQGGSIAARAEGDVRIATVKDSLSVLEVFDPVTALITVLTPSVQALFEPGGGGAGEITQRGSLAVSDIYSGGAVVVSALGGDILDANLDAAADIRATDITLSAGGAVGSLGNPLEVASTQAEAAINAVAVEGDLHLSVTEGDVVAHAIGSVQANTRLTVAAGDLRLAGAGGIPAINAGGQLVLSVAGTITGKDGIALDLAASDANTIAAGGQIGAPDVPLVTRFRNDSLTDTAWLSVFDIAPEGAAPVSAWFLNDGDLRIVNIALDEQAASFGLINHGEVLIDTPFLFDPAASLTLSADRINIAALGDSQTGSRAEIRIEDNLTFAGSSLNLLANGRVWVADGRRLDLGGAVTIDAEGFRMDDAGPLAKTGSDPLVIRTEREIRVGDILAVDADVSLLAGDTASFIEVGDLEARSVLVRTDENTGLGLDAARIAADVVDIDVNWGIVVDELEVTSSLLANGLSFGDEARRVLLRPGEGLNTVEIEGGLGIWIDVAAGTPIAFDSLRTGEVDMASVEQILASSGTTLEELGIGPNGLGIALEAETSVELRGDGVVTNGAPVSITASEITQTAGVLTGGGDLSLVSTTGAIRQTLGAEIDTGTGSALLDSAGVLDVARVQSAASDEAIVLRTAGALTGVGEGPYARATAPDGRLVLNVESLANPGPSGFGIEAGQLGARIESGNMQLHAVGDLEVLWLDNIGGGAIDLLATGGLTVAGSVESGLGSGKAGPVLLTALGGDVTGAIPALKAESFSLHAFGGAIGSEDAPFVVTESAAGPWRIGAADGIWVNVTKDGIVADYAVTETGPLVLDVAAPSSITTAGGAELLFPGATVSVAYEMDQGETQETRPALGFTVVDEDAYRLLTLGATHDGGGDTDGEGDGGGDDGGTEEGPANAPFLLTGPASGQQPFAGGNPPLIRPFGQVVGPGVFVAPRVGLVFGVDDEQDE</sequence>
<protein>
    <recommendedName>
        <fullName evidence="3">Filamentous haemagglutinin FhaB/tRNA nuclease CdiA-like TPS domain-containing protein</fullName>
    </recommendedName>
</protein>
<feature type="region of interest" description="Disordered" evidence="1">
    <location>
        <begin position="5842"/>
        <end position="5893"/>
    </location>
</feature>
<feature type="signal peptide" evidence="2">
    <location>
        <begin position="1"/>
        <end position="33"/>
    </location>
</feature>
<comment type="caution">
    <text evidence="4">The sequence shown here is derived from an EMBL/GenBank/DDBJ whole genome shotgun (WGS) entry which is preliminary data.</text>
</comment>
<dbReference type="SMART" id="SM00912">
    <property type="entry name" value="Haemagg_act"/>
    <property type="match status" value="1"/>
</dbReference>
<feature type="region of interest" description="Disordered" evidence="1">
    <location>
        <begin position="2106"/>
        <end position="2126"/>
    </location>
</feature>
<feature type="chain" id="PRO_5045197894" description="Filamentous haemagglutinin FhaB/tRNA nuclease CdiA-like TPS domain-containing protein" evidence="2">
    <location>
        <begin position="34"/>
        <end position="5922"/>
    </location>
</feature>